<organism evidence="2 3">
    <name type="scientific">Streptomyces yunnanensis</name>
    <dbReference type="NCBI Taxonomy" id="156453"/>
    <lineage>
        <taxon>Bacteria</taxon>
        <taxon>Bacillati</taxon>
        <taxon>Actinomycetota</taxon>
        <taxon>Actinomycetes</taxon>
        <taxon>Kitasatosporales</taxon>
        <taxon>Streptomycetaceae</taxon>
        <taxon>Streptomyces</taxon>
    </lineage>
</organism>
<name>A0ABY8AFH0_9ACTN</name>
<dbReference type="Pfam" id="PF17197">
    <property type="entry name" value="DUF5134"/>
    <property type="match status" value="1"/>
</dbReference>
<dbReference type="EMBL" id="CP095749">
    <property type="protein sequence ID" value="WEB43750.1"/>
    <property type="molecule type" value="Genomic_DNA"/>
</dbReference>
<gene>
    <name evidence="2" type="ORF">MOV08_33720</name>
</gene>
<feature type="transmembrane region" description="Helical" evidence="1">
    <location>
        <begin position="62"/>
        <end position="80"/>
    </location>
</feature>
<evidence type="ECO:0000256" key="1">
    <source>
        <dbReference type="SAM" id="Phobius"/>
    </source>
</evidence>
<proteinExistence type="predicted"/>
<evidence type="ECO:0000313" key="3">
    <source>
        <dbReference type="Proteomes" id="UP001218629"/>
    </source>
</evidence>
<sequence length="207" mass="20761">MHTPSLVGWLLVLLCAATGGYCLSRTRTGPPEQRATARGEALMALGMAVMALPASAVAPPAWSPWVYTAVFGTSALWALVRRHLHHAVGALAMVYMALAMVGMQDMPGMHAASGTAEIPGMHGAHGMAGMTGGSHGAPAGIPLLTGLLLVYYTVYVLAAGIRLAPAGAPGAPGAAAGTSVACAGPPVVLRACQVAMGLGMLAMLLAL</sequence>
<dbReference type="Proteomes" id="UP001218629">
    <property type="component" value="Chromosome"/>
</dbReference>
<dbReference type="RefSeq" id="WP_275310058.1">
    <property type="nucleotide sequence ID" value="NZ_CP095749.1"/>
</dbReference>
<keyword evidence="1" id="KW-0812">Transmembrane</keyword>
<feature type="transmembrane region" description="Helical" evidence="1">
    <location>
        <begin position="35"/>
        <end position="56"/>
    </location>
</feature>
<protein>
    <submittedName>
        <fullName evidence="2">DUF5134 domain-containing protein</fullName>
    </submittedName>
</protein>
<keyword evidence="1" id="KW-1133">Transmembrane helix</keyword>
<keyword evidence="3" id="KW-1185">Reference proteome</keyword>
<keyword evidence="1" id="KW-0472">Membrane</keyword>
<feature type="transmembrane region" description="Helical" evidence="1">
    <location>
        <begin position="139"/>
        <end position="158"/>
    </location>
</feature>
<dbReference type="InterPro" id="IPR033458">
    <property type="entry name" value="DUF5134"/>
</dbReference>
<evidence type="ECO:0000313" key="2">
    <source>
        <dbReference type="EMBL" id="WEB43750.1"/>
    </source>
</evidence>
<accession>A0ABY8AFH0</accession>
<feature type="transmembrane region" description="Helical" evidence="1">
    <location>
        <begin position="6"/>
        <end position="23"/>
    </location>
</feature>
<feature type="transmembrane region" description="Helical" evidence="1">
    <location>
        <begin position="87"/>
        <end position="104"/>
    </location>
</feature>
<reference evidence="2 3" key="1">
    <citation type="submission" date="2022-03" db="EMBL/GenBank/DDBJ databases">
        <title>Streptomyces yunnanensis P86,complete genome.</title>
        <authorList>
            <person name="Chen S."/>
            <person name="Zhang Q."/>
        </authorList>
    </citation>
    <scope>NUCLEOTIDE SEQUENCE [LARGE SCALE GENOMIC DNA]</scope>
    <source>
        <strain evidence="2 3">P86</strain>
    </source>
</reference>